<dbReference type="AlphaFoldDB" id="A0AAN9FN31"/>
<feature type="repeat" description="PPR" evidence="3">
    <location>
        <begin position="456"/>
        <end position="490"/>
    </location>
</feature>
<sequence length="867" mass="97871">MVVKLLQLVETNLLGFANTLQNSNNSPPPSNFNPHSRHIKKTHPTCSTKLVSRGAARLPAILHALDTTPHLDDALQPWHHTLTSREITLILKQQLSPHRALQIFQWFNNNDSYHLNVIHYNIMFWVLGKARKWDLVQTLWSQMNANGIAPVNSTYGTLIDVYGKAGLREEALSWLQEMQNRGMQPDEATMGIVVQLHKRAREFQKAEDFFRNWSRGSQVLILRTKNHDSLKATQVEKVSHSNACLLLSSRTYNALIDTYGKAGQLRAASETFARMIKQGVALTTVTLNTMIHLYGNCGRLRQVCFLYKKMGELKCLPDTRTYNILMSLYVKQNDVNLAAKYLAKMKEACLEPDVVSYRTLLYAFSTRKMVDEAEELVREMDERGLEIDEFIQSALTRMYVESGLIKKSWLWLRRFHLAGNLSSDCYSANIDAYGEQGYTSEAEKVFLCCKEKKKLNVLAFNVMIKAYGIGNCYDKACQLFDCMEKFGVVADKCSYSSLIHILAGADKPHIAKPYLKKMQDAGFVSDCTLYCAVISSFVKLGKLDMAEELYKEMIGHAVQPDVIMYGVLINGFADAGSVKQAINYVDEMGKAGLPGNPAIYNSLIKLYTKVGYLKEAQETYKLLQTSDEGPSVFSSNCMIDLYTEQLMVEQAEEIFESLKMNGVANEFSYAMMLCLYKKIGKLGKAIQIATQMRKLGLLTDVLSYNNVLGLYSMDRRVRDAIETFKEMIKSSIQPDDFTFRALAHILLNCGVSKQVVGRLEVMVKRDASSVLQAWMLALSSVLEGDFWLSSGAGCLPCYNTSYMAEAMVEASQSCYLELLLVILSTRVIATFERATAFPNHGYISWRQNYLLQADLTESWAELTTEVC</sequence>
<dbReference type="InterPro" id="IPR011990">
    <property type="entry name" value="TPR-like_helical_dom_sf"/>
</dbReference>
<comment type="similarity">
    <text evidence="1">Belongs to the PPR family. P subfamily.</text>
</comment>
<feature type="repeat" description="PPR" evidence="3">
    <location>
        <begin position="596"/>
        <end position="630"/>
    </location>
</feature>
<dbReference type="InterPro" id="IPR002885">
    <property type="entry name" value="PPR_rpt"/>
</dbReference>
<feature type="repeat" description="PPR" evidence="3">
    <location>
        <begin position="561"/>
        <end position="595"/>
    </location>
</feature>
<protein>
    <recommendedName>
        <fullName evidence="5">PROP1-like PPR domain-containing protein</fullName>
    </recommendedName>
</protein>
<evidence type="ECO:0000256" key="2">
    <source>
        <dbReference type="ARBA" id="ARBA00022737"/>
    </source>
</evidence>
<evidence type="ECO:0000313" key="7">
    <source>
        <dbReference type="Proteomes" id="UP001359559"/>
    </source>
</evidence>
<feature type="repeat" description="PPR" evidence="3">
    <location>
        <begin position="353"/>
        <end position="387"/>
    </location>
</feature>
<reference evidence="6 7" key="1">
    <citation type="submission" date="2024-01" db="EMBL/GenBank/DDBJ databases">
        <title>The genomes of 5 underutilized Papilionoideae crops provide insights into root nodulation and disease resistance.</title>
        <authorList>
            <person name="Yuan L."/>
        </authorList>
    </citation>
    <scope>NUCLEOTIDE SEQUENCE [LARGE SCALE GENOMIC DNA]</scope>
    <source>
        <strain evidence="6">LY-2023</strain>
        <tissue evidence="6">Leaf</tissue>
    </source>
</reference>
<dbReference type="NCBIfam" id="TIGR00756">
    <property type="entry name" value="PPR"/>
    <property type="match status" value="9"/>
</dbReference>
<evidence type="ECO:0000256" key="1">
    <source>
        <dbReference type="ARBA" id="ARBA00007626"/>
    </source>
</evidence>
<feature type="repeat" description="PPR" evidence="3">
    <location>
        <begin position="665"/>
        <end position="699"/>
    </location>
</feature>
<dbReference type="Pfam" id="PF13041">
    <property type="entry name" value="PPR_2"/>
    <property type="match status" value="4"/>
</dbReference>
<feature type="repeat" description="PPR" evidence="3">
    <location>
        <begin position="700"/>
        <end position="734"/>
    </location>
</feature>
<dbReference type="Proteomes" id="UP001359559">
    <property type="component" value="Unassembled WGS sequence"/>
</dbReference>
<evidence type="ECO:0000259" key="5">
    <source>
        <dbReference type="Pfam" id="PF17177"/>
    </source>
</evidence>
<dbReference type="SUPFAM" id="SSF48452">
    <property type="entry name" value="TPR-like"/>
    <property type="match status" value="1"/>
</dbReference>
<evidence type="ECO:0000256" key="3">
    <source>
        <dbReference type="PROSITE-ProRule" id="PRU00708"/>
    </source>
</evidence>
<evidence type="ECO:0000256" key="4">
    <source>
        <dbReference type="SAM" id="MobiDB-lite"/>
    </source>
</evidence>
<dbReference type="EMBL" id="JAYKXN010000006">
    <property type="protein sequence ID" value="KAK7279305.1"/>
    <property type="molecule type" value="Genomic_DNA"/>
</dbReference>
<dbReference type="Pfam" id="PF17177">
    <property type="entry name" value="PPR_long"/>
    <property type="match status" value="1"/>
</dbReference>
<feature type="domain" description="PROP1-like PPR" evidence="5">
    <location>
        <begin position="252"/>
        <end position="415"/>
    </location>
</feature>
<organism evidence="6 7">
    <name type="scientific">Clitoria ternatea</name>
    <name type="common">Butterfly pea</name>
    <dbReference type="NCBI Taxonomy" id="43366"/>
    <lineage>
        <taxon>Eukaryota</taxon>
        <taxon>Viridiplantae</taxon>
        <taxon>Streptophyta</taxon>
        <taxon>Embryophyta</taxon>
        <taxon>Tracheophyta</taxon>
        <taxon>Spermatophyta</taxon>
        <taxon>Magnoliopsida</taxon>
        <taxon>eudicotyledons</taxon>
        <taxon>Gunneridae</taxon>
        <taxon>Pentapetalae</taxon>
        <taxon>rosids</taxon>
        <taxon>fabids</taxon>
        <taxon>Fabales</taxon>
        <taxon>Fabaceae</taxon>
        <taxon>Papilionoideae</taxon>
        <taxon>50 kb inversion clade</taxon>
        <taxon>NPAAA clade</taxon>
        <taxon>indigoferoid/millettioid clade</taxon>
        <taxon>Phaseoleae</taxon>
        <taxon>Clitoria</taxon>
    </lineage>
</organism>
<dbReference type="Gene3D" id="1.25.40.10">
    <property type="entry name" value="Tetratricopeptide repeat domain"/>
    <property type="match status" value="5"/>
</dbReference>
<feature type="repeat" description="PPR" evidence="3">
    <location>
        <begin position="283"/>
        <end position="317"/>
    </location>
</feature>
<feature type="repeat" description="PPR" evidence="3">
    <location>
        <begin position="151"/>
        <end position="185"/>
    </location>
</feature>
<keyword evidence="2" id="KW-0677">Repeat</keyword>
<feature type="repeat" description="PPR" evidence="3">
    <location>
        <begin position="318"/>
        <end position="352"/>
    </location>
</feature>
<dbReference type="PANTHER" id="PTHR47936:SF1">
    <property type="entry name" value="PENTATRICOPEPTIDE REPEAT-CONTAINING PROTEIN GUN1, CHLOROPLASTIC"/>
    <property type="match status" value="1"/>
</dbReference>
<comment type="caution">
    <text evidence="6">The sequence shown here is derived from an EMBL/GenBank/DDBJ whole genome shotgun (WGS) entry which is preliminary data.</text>
</comment>
<feature type="repeat" description="PPR" evidence="3">
    <location>
        <begin position="116"/>
        <end position="150"/>
    </location>
</feature>
<dbReference type="Pfam" id="PF01535">
    <property type="entry name" value="PPR"/>
    <property type="match status" value="4"/>
</dbReference>
<dbReference type="PANTHER" id="PTHR47936">
    <property type="entry name" value="PPR_LONG DOMAIN-CONTAINING PROTEIN"/>
    <property type="match status" value="1"/>
</dbReference>
<feature type="repeat" description="PPR" evidence="3">
    <location>
        <begin position="248"/>
        <end position="282"/>
    </location>
</feature>
<name>A0AAN9FN31_CLITE</name>
<accession>A0AAN9FN31</accession>
<evidence type="ECO:0000313" key="6">
    <source>
        <dbReference type="EMBL" id="KAK7279305.1"/>
    </source>
</evidence>
<feature type="region of interest" description="Disordered" evidence="4">
    <location>
        <begin position="20"/>
        <end position="44"/>
    </location>
</feature>
<proteinExistence type="inferred from homology"/>
<keyword evidence="7" id="KW-1185">Reference proteome</keyword>
<feature type="repeat" description="PPR" evidence="3">
    <location>
        <begin position="526"/>
        <end position="560"/>
    </location>
</feature>
<dbReference type="PROSITE" id="PS51375">
    <property type="entry name" value="PPR"/>
    <property type="match status" value="12"/>
</dbReference>
<dbReference type="InterPro" id="IPR033443">
    <property type="entry name" value="PROP1-like_PPR_dom"/>
</dbReference>
<gene>
    <name evidence="6" type="ORF">RJT34_24353</name>
</gene>